<name>A0A317MVU3_9GAMM</name>
<dbReference type="Proteomes" id="UP000246569">
    <property type="component" value="Unassembled WGS sequence"/>
</dbReference>
<evidence type="ECO:0000313" key="2">
    <source>
        <dbReference type="Proteomes" id="UP000246569"/>
    </source>
</evidence>
<comment type="caution">
    <text evidence="1">The sequence shown here is derived from an EMBL/GenBank/DDBJ whole genome shotgun (WGS) entry which is preliminary data.</text>
</comment>
<dbReference type="EMBL" id="QGTJ01000014">
    <property type="protein sequence ID" value="PWV58736.1"/>
    <property type="molecule type" value="Genomic_DNA"/>
</dbReference>
<organism evidence="1 2">
    <name type="scientific">Plasticicumulans acidivorans</name>
    <dbReference type="NCBI Taxonomy" id="886464"/>
    <lineage>
        <taxon>Bacteria</taxon>
        <taxon>Pseudomonadati</taxon>
        <taxon>Pseudomonadota</taxon>
        <taxon>Gammaproteobacteria</taxon>
        <taxon>Candidatus Competibacteraceae</taxon>
        <taxon>Plasticicumulans</taxon>
    </lineage>
</organism>
<gene>
    <name evidence="1" type="ORF">C7443_11462</name>
</gene>
<accession>A0A317MVU3</accession>
<keyword evidence="2" id="KW-1185">Reference proteome</keyword>
<dbReference type="RefSeq" id="WP_110020308.1">
    <property type="nucleotide sequence ID" value="NZ_QGTJ01000014.1"/>
</dbReference>
<dbReference type="OrthoDB" id="191790at2"/>
<evidence type="ECO:0000313" key="1">
    <source>
        <dbReference type="EMBL" id="PWV58736.1"/>
    </source>
</evidence>
<protein>
    <submittedName>
        <fullName evidence="1">Anti-sigma factor RsiW</fullName>
    </submittedName>
</protein>
<dbReference type="AlphaFoldDB" id="A0A317MVU3"/>
<sequence>MNDDTPRAPLDEHDRLLLQAELDGELDTAGSLELARRLAARPALRAEAERLRALQQALQSLPPATASPALHARLGEFLPPAAPPAARRARRQPWPALAASAVLGALLAGTASWLSFAPRSGDDWIEAAAAGHRRALLSQHTLDVASSDRHTVKPWLSSRLGIAPTVIDLAAAGYPLLGARIEVIGGQAVPTLVYGHREHMISLSLRPLSSGATDDATPQLTPVAGYAVLSWREHGLAHLAVSDIDRTGLEDFVSRYRAAERSGGSGEAAAHQ</sequence>
<proteinExistence type="predicted"/>
<reference evidence="1 2" key="1">
    <citation type="submission" date="2018-05" db="EMBL/GenBank/DDBJ databases">
        <title>Genomic Encyclopedia of Type Strains, Phase IV (KMG-IV): sequencing the most valuable type-strain genomes for metagenomic binning, comparative biology and taxonomic classification.</title>
        <authorList>
            <person name="Goeker M."/>
        </authorList>
    </citation>
    <scope>NUCLEOTIDE SEQUENCE [LARGE SCALE GENOMIC DNA]</scope>
    <source>
        <strain evidence="1 2">DSM 23606</strain>
    </source>
</reference>